<dbReference type="AlphaFoldDB" id="A0A323URL1"/>
<dbReference type="NCBIfam" id="TIGR03725">
    <property type="entry name" value="T6A_YeaZ"/>
    <property type="match status" value="1"/>
</dbReference>
<evidence type="ECO:0000259" key="1">
    <source>
        <dbReference type="Pfam" id="PF00814"/>
    </source>
</evidence>
<dbReference type="InterPro" id="IPR043129">
    <property type="entry name" value="ATPase_NBD"/>
</dbReference>
<evidence type="ECO:0000313" key="2">
    <source>
        <dbReference type="EMBL" id="PZA14977.1"/>
    </source>
</evidence>
<gene>
    <name evidence="2" type="primary">tsaB</name>
    <name evidence="2" type="ORF">DNK49_19245</name>
</gene>
<dbReference type="GO" id="GO:0016740">
    <property type="term" value="F:transferase activity"/>
    <property type="evidence" value="ECO:0007669"/>
    <property type="project" value="UniProtKB-KW"/>
</dbReference>
<evidence type="ECO:0000313" key="3">
    <source>
        <dbReference type="Proteomes" id="UP000248259"/>
    </source>
</evidence>
<dbReference type="PANTHER" id="PTHR11735">
    <property type="entry name" value="TRNA N6-ADENOSINE THREONYLCARBAMOYLTRANSFERASE"/>
    <property type="match status" value="1"/>
</dbReference>
<accession>A0A323URL1</accession>
<dbReference type="RefSeq" id="WP_110528484.1">
    <property type="nucleotide sequence ID" value="NZ_QKOE01000019.1"/>
</dbReference>
<proteinExistence type="predicted"/>
<dbReference type="GO" id="GO:0002949">
    <property type="term" value="P:tRNA threonylcarbamoyladenosine modification"/>
    <property type="evidence" value="ECO:0007669"/>
    <property type="project" value="InterPro"/>
</dbReference>
<keyword evidence="2" id="KW-0808">Transferase</keyword>
<name>A0A323URL1_9RHOO</name>
<reference evidence="2 3" key="1">
    <citation type="submission" date="2018-06" db="EMBL/GenBank/DDBJ databases">
        <title>Azoarcus communis strain SWub3 genome.</title>
        <authorList>
            <person name="Zorraquino Salvo V."/>
            <person name="Toubiana D."/>
            <person name="Blumwald E."/>
        </authorList>
    </citation>
    <scope>NUCLEOTIDE SEQUENCE [LARGE SCALE GENOMIC DNA]</scope>
    <source>
        <strain evidence="2 3">SWub3</strain>
    </source>
</reference>
<dbReference type="Gene3D" id="3.30.420.40">
    <property type="match status" value="2"/>
</dbReference>
<comment type="caution">
    <text evidence="2">The sequence shown here is derived from an EMBL/GenBank/DDBJ whole genome shotgun (WGS) entry which is preliminary data.</text>
</comment>
<dbReference type="InterPro" id="IPR022496">
    <property type="entry name" value="T6A_TsaB"/>
</dbReference>
<dbReference type="PANTHER" id="PTHR11735:SF11">
    <property type="entry name" value="TRNA THREONYLCARBAMOYLADENOSINE BIOSYNTHESIS PROTEIN TSAB"/>
    <property type="match status" value="1"/>
</dbReference>
<sequence length="229" mass="24092">MNLLALETSCEHASVALHHAGLTRERQLNGHANHSEHILSVIDALFADFGLRASQLDAVAFGSGPGAFTGLRLSCGIAQGLALGADLPVIPVCSLDALALQAGPGHVLVATDARMHEIYHAAYEVFPDSVARLSEPACCPPEHLALPSAGYRVIGSALRAYSDRFSVLLGEHYETGLADAVPLARDVLTLARAAFDRGEVVPAELAAPMYVRDKVALTTAERLARGGRA</sequence>
<feature type="domain" description="Gcp-like" evidence="1">
    <location>
        <begin position="32"/>
        <end position="150"/>
    </location>
</feature>
<dbReference type="Pfam" id="PF00814">
    <property type="entry name" value="TsaD"/>
    <property type="match status" value="1"/>
</dbReference>
<dbReference type="InterPro" id="IPR000905">
    <property type="entry name" value="Gcp-like_dom"/>
</dbReference>
<dbReference type="EMBL" id="QKOE01000019">
    <property type="protein sequence ID" value="PZA14977.1"/>
    <property type="molecule type" value="Genomic_DNA"/>
</dbReference>
<organism evidence="2 3">
    <name type="scientific">Parazoarcus communis SWub3 = DSM 12120</name>
    <dbReference type="NCBI Taxonomy" id="1121029"/>
    <lineage>
        <taxon>Bacteria</taxon>
        <taxon>Pseudomonadati</taxon>
        <taxon>Pseudomonadota</taxon>
        <taxon>Betaproteobacteria</taxon>
        <taxon>Rhodocyclales</taxon>
        <taxon>Zoogloeaceae</taxon>
        <taxon>Parazoarcus</taxon>
    </lineage>
</organism>
<keyword evidence="3" id="KW-1185">Reference proteome</keyword>
<dbReference type="CDD" id="cd24032">
    <property type="entry name" value="ASKHA_NBD_TsaB"/>
    <property type="match status" value="1"/>
</dbReference>
<dbReference type="OrthoDB" id="9809995at2"/>
<dbReference type="GO" id="GO:0005829">
    <property type="term" value="C:cytosol"/>
    <property type="evidence" value="ECO:0007669"/>
    <property type="project" value="TreeGrafter"/>
</dbReference>
<dbReference type="SUPFAM" id="SSF53067">
    <property type="entry name" value="Actin-like ATPase domain"/>
    <property type="match status" value="2"/>
</dbReference>
<dbReference type="Proteomes" id="UP000248259">
    <property type="component" value="Unassembled WGS sequence"/>
</dbReference>
<protein>
    <submittedName>
        <fullName evidence="2">tRNA (Adenosine(37)-N6)-threonylcarbamoyltransferase complex dimerization subunit type 1 TsaB</fullName>
    </submittedName>
</protein>